<dbReference type="EMBL" id="ACYE01000213">
    <property type="protein sequence ID" value="EFE41104.1"/>
    <property type="molecule type" value="Genomic_DNA"/>
</dbReference>
<comment type="caution">
    <text evidence="1">The sequence shown here is derived from an EMBL/GenBank/DDBJ whole genome shotgun (WGS) entry which is preliminary data.</text>
</comment>
<evidence type="ECO:0000313" key="1">
    <source>
        <dbReference type="EMBL" id="EFE41104.1"/>
    </source>
</evidence>
<dbReference type="RefSeq" id="XP_003021722.1">
    <property type="nucleotide sequence ID" value="XM_003021676.1"/>
</dbReference>
<dbReference type="Proteomes" id="UP000008383">
    <property type="component" value="Unassembled WGS sequence"/>
</dbReference>
<name>D4DAN2_TRIVH</name>
<evidence type="ECO:0000313" key="2">
    <source>
        <dbReference type="Proteomes" id="UP000008383"/>
    </source>
</evidence>
<dbReference type="KEGG" id="tve:TRV_04180"/>
<keyword evidence="2" id="KW-1185">Reference proteome</keyword>
<gene>
    <name evidence="1" type="ORF">TRV_04180</name>
</gene>
<accession>D4DAN2</accession>
<reference evidence="2" key="1">
    <citation type="journal article" date="2011" name="Genome Biol.">
        <title>Comparative and functional genomics provide insights into the pathogenicity of dermatophytic fungi.</title>
        <authorList>
            <person name="Burmester A."/>
            <person name="Shelest E."/>
            <person name="Gloeckner G."/>
            <person name="Heddergott C."/>
            <person name="Schindler S."/>
            <person name="Staib P."/>
            <person name="Heidel A."/>
            <person name="Felder M."/>
            <person name="Petzold A."/>
            <person name="Szafranski K."/>
            <person name="Feuermann M."/>
            <person name="Pedruzzi I."/>
            <person name="Priebe S."/>
            <person name="Groth M."/>
            <person name="Winkler R."/>
            <person name="Li W."/>
            <person name="Kniemeyer O."/>
            <person name="Schroeckh V."/>
            <person name="Hertweck C."/>
            <person name="Hube B."/>
            <person name="White T.C."/>
            <person name="Platzer M."/>
            <person name="Guthke R."/>
            <person name="Heitman J."/>
            <person name="Woestemeyer J."/>
            <person name="Zipfel P.F."/>
            <person name="Monod M."/>
            <person name="Brakhage A.A."/>
        </authorList>
    </citation>
    <scope>NUCLEOTIDE SEQUENCE [LARGE SCALE GENOMIC DNA]</scope>
    <source>
        <strain evidence="2">HKI 0517</strain>
    </source>
</reference>
<dbReference type="GeneID" id="9576805"/>
<dbReference type="HOGENOM" id="CLU_2063187_0_0_1"/>
<sequence>MARLVFSHALTVHKLVLHQAPSIKHPTVEETKKRREDALLLLLPSLRCRRPAGAAPKTSQKPSSLILFFSSSFLSSSYYYPFVFISRLYPRLQIHCREAPVYSETSLSVTCHSTSSQPE</sequence>
<dbReference type="AlphaFoldDB" id="D4DAN2"/>
<protein>
    <submittedName>
        <fullName evidence="1">Uncharacterized protein</fullName>
    </submittedName>
</protein>
<proteinExistence type="predicted"/>
<organism evidence="1 2">
    <name type="scientific">Trichophyton verrucosum (strain HKI 0517)</name>
    <dbReference type="NCBI Taxonomy" id="663202"/>
    <lineage>
        <taxon>Eukaryota</taxon>
        <taxon>Fungi</taxon>
        <taxon>Dikarya</taxon>
        <taxon>Ascomycota</taxon>
        <taxon>Pezizomycotina</taxon>
        <taxon>Eurotiomycetes</taxon>
        <taxon>Eurotiomycetidae</taxon>
        <taxon>Onygenales</taxon>
        <taxon>Arthrodermataceae</taxon>
        <taxon>Trichophyton</taxon>
    </lineage>
</organism>